<comment type="caution">
    <text evidence="3">The sequence shown here is derived from an EMBL/GenBank/DDBJ whole genome shotgun (WGS) entry which is preliminary data.</text>
</comment>
<dbReference type="Proteomes" id="UP000216624">
    <property type="component" value="Unassembled WGS sequence"/>
</dbReference>
<feature type="signal peptide" evidence="1">
    <location>
        <begin position="1"/>
        <end position="23"/>
    </location>
</feature>
<reference evidence="2 5" key="3">
    <citation type="submission" date="2019-12" db="EMBL/GenBank/DDBJ databases">
        <title>Chromosome-level assembly of the Caenorhabditis remanei genome.</title>
        <authorList>
            <person name="Teterina A.A."/>
            <person name="Willis J.H."/>
            <person name="Phillips P.C."/>
        </authorList>
    </citation>
    <scope>NUCLEOTIDE SEQUENCE [LARGE SCALE GENOMIC DNA]</scope>
    <source>
        <strain evidence="2 5">PX506</strain>
        <tissue evidence="2">Whole organism</tissue>
    </source>
</reference>
<name>A0A260Z4M7_CAERE</name>
<evidence type="ECO:0000313" key="3">
    <source>
        <dbReference type="EMBL" id="OZF80650.1"/>
    </source>
</evidence>
<feature type="non-terminal residue" evidence="3">
    <location>
        <position position="1"/>
    </location>
</feature>
<dbReference type="Proteomes" id="UP000483820">
    <property type="component" value="Chromosome X"/>
</dbReference>
<evidence type="ECO:0000256" key="1">
    <source>
        <dbReference type="SAM" id="SignalP"/>
    </source>
</evidence>
<protein>
    <submittedName>
        <fullName evidence="3">Uncharacterized protein</fullName>
    </submittedName>
</protein>
<evidence type="ECO:0000313" key="5">
    <source>
        <dbReference type="Proteomes" id="UP000483820"/>
    </source>
</evidence>
<keyword evidence="1" id="KW-0732">Signal</keyword>
<reference evidence="4" key="1">
    <citation type="submission" date="2017-08" db="EMBL/GenBank/DDBJ databases">
        <authorList>
            <person name="Fierst J.L."/>
        </authorList>
    </citation>
    <scope>NUCLEOTIDE SEQUENCE [LARGE SCALE GENOMIC DNA]</scope>
    <source>
        <strain evidence="4">PX439</strain>
    </source>
</reference>
<accession>A0A260Z4M7</accession>
<evidence type="ECO:0000313" key="4">
    <source>
        <dbReference type="Proteomes" id="UP000216624"/>
    </source>
</evidence>
<reference evidence="3" key="2">
    <citation type="submission" date="2017-08" db="EMBL/GenBank/DDBJ databases">
        <authorList>
            <person name="de Groot N.N."/>
        </authorList>
    </citation>
    <scope>NUCLEOTIDE SEQUENCE [LARGE SCALE GENOMIC DNA]</scope>
    <source>
        <strain evidence="3">PX439</strain>
    </source>
</reference>
<evidence type="ECO:0000313" key="2">
    <source>
        <dbReference type="EMBL" id="KAF1747061.1"/>
    </source>
</evidence>
<organism evidence="3 4">
    <name type="scientific">Caenorhabditis remanei</name>
    <name type="common">Caenorhabditis vulgaris</name>
    <dbReference type="NCBI Taxonomy" id="31234"/>
    <lineage>
        <taxon>Eukaryota</taxon>
        <taxon>Metazoa</taxon>
        <taxon>Ecdysozoa</taxon>
        <taxon>Nematoda</taxon>
        <taxon>Chromadorea</taxon>
        <taxon>Rhabditida</taxon>
        <taxon>Rhabditina</taxon>
        <taxon>Rhabditomorpha</taxon>
        <taxon>Rhabditoidea</taxon>
        <taxon>Rhabditidae</taxon>
        <taxon>Peloderinae</taxon>
        <taxon>Caenorhabditis</taxon>
    </lineage>
</organism>
<gene>
    <name evidence="3" type="ORF">FL82_17288</name>
    <name evidence="2" type="ORF">GCK72_023519</name>
</gene>
<dbReference type="EMBL" id="NMWX01000341">
    <property type="protein sequence ID" value="OZF80650.1"/>
    <property type="molecule type" value="Genomic_DNA"/>
</dbReference>
<dbReference type="AlphaFoldDB" id="A0A260Z4M7"/>
<keyword evidence="4" id="KW-1185">Reference proteome</keyword>
<dbReference type="EMBL" id="WUAV01000006">
    <property type="protein sequence ID" value="KAF1747061.1"/>
    <property type="molecule type" value="Genomic_DNA"/>
</dbReference>
<sequence>MQFSGILTTLLLVILAVIGTTVAQSANDNNLGPFEASMMAKRLRGEPIRFGKRSPREPIRFGKRFNPLPDYDFQ</sequence>
<feature type="chain" id="PRO_5015076576" evidence="1">
    <location>
        <begin position="24"/>
        <end position="74"/>
    </location>
</feature>
<proteinExistence type="predicted"/>